<feature type="compositionally biased region" description="Polar residues" evidence="1">
    <location>
        <begin position="469"/>
        <end position="480"/>
    </location>
</feature>
<dbReference type="AlphaFoldDB" id="A0AAN9JVW6"/>
<dbReference type="SUPFAM" id="SSF53335">
    <property type="entry name" value="S-adenosyl-L-methionine-dependent methyltransferases"/>
    <property type="match status" value="1"/>
</dbReference>
<dbReference type="Proteomes" id="UP001367508">
    <property type="component" value="Unassembled WGS sequence"/>
</dbReference>
<dbReference type="Pfam" id="PF10354">
    <property type="entry name" value="BMT5-like"/>
    <property type="match status" value="1"/>
</dbReference>
<dbReference type="GO" id="GO:0070042">
    <property type="term" value="F:rRNA (uridine-N3-)-methyltransferase activity"/>
    <property type="evidence" value="ECO:0007669"/>
    <property type="project" value="InterPro"/>
</dbReference>
<evidence type="ECO:0000256" key="1">
    <source>
        <dbReference type="SAM" id="MobiDB-lite"/>
    </source>
</evidence>
<dbReference type="Gene3D" id="3.40.50.150">
    <property type="entry name" value="Vaccinia Virus protein VP39"/>
    <property type="match status" value="1"/>
</dbReference>
<comment type="caution">
    <text evidence="3">The sequence shown here is derived from an EMBL/GenBank/DDBJ whole genome shotgun (WGS) entry which is preliminary data.</text>
</comment>
<dbReference type="InterPro" id="IPR019446">
    <property type="entry name" value="BMT5-like"/>
</dbReference>
<keyword evidence="4" id="KW-1185">Reference proteome</keyword>
<dbReference type="FunFam" id="3.40.50.150:FF:000440">
    <property type="entry name" value="Os09g0479300 protein"/>
    <property type="match status" value="1"/>
</dbReference>
<dbReference type="PANTHER" id="PTHR11538">
    <property type="entry name" value="PHENYLALANYL-TRNA SYNTHETASE"/>
    <property type="match status" value="1"/>
</dbReference>
<name>A0AAN9JVW6_CANGL</name>
<evidence type="ECO:0000313" key="3">
    <source>
        <dbReference type="EMBL" id="KAK7305294.1"/>
    </source>
</evidence>
<accession>A0AAN9JVW6</accession>
<evidence type="ECO:0000313" key="4">
    <source>
        <dbReference type="Proteomes" id="UP001367508"/>
    </source>
</evidence>
<dbReference type="GO" id="GO:0005737">
    <property type="term" value="C:cytoplasm"/>
    <property type="evidence" value="ECO:0007669"/>
    <property type="project" value="TreeGrafter"/>
</dbReference>
<dbReference type="InterPro" id="IPR029063">
    <property type="entry name" value="SAM-dependent_MTases_sf"/>
</dbReference>
<protein>
    <recommendedName>
        <fullName evidence="2">25S rRNA (uridine-N(3))-methyltransferase BMT5-like domain-containing protein</fullName>
    </recommendedName>
</protein>
<dbReference type="PANTHER" id="PTHR11538:SF26">
    <property type="entry name" value="FERREDOXIN-FOLD ANTICODON-BINDING DOMAIN-CONTAINING PROTEIN 1"/>
    <property type="match status" value="1"/>
</dbReference>
<gene>
    <name evidence="3" type="ORF">VNO77_43197</name>
</gene>
<sequence>MEQENASQVVFVYSLVIPDDATCYGYKGLLPLSDWMNEIDEQRERYNQRNDEDIVVVVETKNNKLCKNQVKMEQEEAKEEGAKWIKHYCSDHHILLVGEGDFSFSLSLAKSFGSAANIVATSRDSYDDVTKMYKHAKSNLNDLQELGACLLHGVDATKMKLHSDLKMRRFDRVIFNFPHAGFRGKEDNKLLIKMHKDLVLGFFRNASCILRANGEIHVSHKTTAPFNKWNIEKLATQSLLTLIECADFKKEDYPYYNNKRGDSYRCDEPFPLGKCCTFKFIYNPKATQNHKKRNGMVVSRQQTNLLLQEIKDAVEYLPSSVPLSYHPQTSSIPKMNEAVSSIFGLTNRHTSITSDHLSNMAEVYGRGPQRSLHPREPLQSLKPCTSSTNVGYSQAVHVRTMDVVPLSLGARNEGYNVFGGSSNYFKEESLGRTTQMTNRHTSITSGHLSNMAEVYGRGPQRSLHPREPLQSSKPCTSSTNVGYSQAVHVRTMDVVPLSLGARNEGYNVFGGSSNYFKEESFGRTTQMTNRHTSITSGHLSNMTEVYGRGPQRSLHPREPLHSLKPCTSSTNVGCSQAVHVRTMDVVPLSLGARNEGYNVFGGSSNYFKEASLGRTTQMTSYCFDRESPDFKRYIAEVPGRAVQSELHQMNVLMPERRRVFVES</sequence>
<evidence type="ECO:0000259" key="2">
    <source>
        <dbReference type="Pfam" id="PF10354"/>
    </source>
</evidence>
<dbReference type="EMBL" id="JAYMYQ010000011">
    <property type="protein sequence ID" value="KAK7305294.1"/>
    <property type="molecule type" value="Genomic_DNA"/>
</dbReference>
<feature type="region of interest" description="Disordered" evidence="1">
    <location>
        <begin position="367"/>
        <end position="386"/>
    </location>
</feature>
<organism evidence="3 4">
    <name type="scientific">Canavalia gladiata</name>
    <name type="common">Sword bean</name>
    <name type="synonym">Dolichos gladiatus</name>
    <dbReference type="NCBI Taxonomy" id="3824"/>
    <lineage>
        <taxon>Eukaryota</taxon>
        <taxon>Viridiplantae</taxon>
        <taxon>Streptophyta</taxon>
        <taxon>Embryophyta</taxon>
        <taxon>Tracheophyta</taxon>
        <taxon>Spermatophyta</taxon>
        <taxon>Magnoliopsida</taxon>
        <taxon>eudicotyledons</taxon>
        <taxon>Gunneridae</taxon>
        <taxon>Pentapetalae</taxon>
        <taxon>rosids</taxon>
        <taxon>fabids</taxon>
        <taxon>Fabales</taxon>
        <taxon>Fabaceae</taxon>
        <taxon>Papilionoideae</taxon>
        <taxon>50 kb inversion clade</taxon>
        <taxon>NPAAA clade</taxon>
        <taxon>indigoferoid/millettioid clade</taxon>
        <taxon>Phaseoleae</taxon>
        <taxon>Canavalia</taxon>
    </lineage>
</organism>
<dbReference type="GO" id="GO:0070475">
    <property type="term" value="P:rRNA base methylation"/>
    <property type="evidence" value="ECO:0007669"/>
    <property type="project" value="InterPro"/>
</dbReference>
<feature type="domain" description="25S rRNA (uridine-N(3))-methyltransferase BMT5-like" evidence="2">
    <location>
        <begin position="95"/>
        <end position="260"/>
    </location>
</feature>
<reference evidence="3 4" key="1">
    <citation type="submission" date="2024-01" db="EMBL/GenBank/DDBJ databases">
        <title>The genomes of 5 underutilized Papilionoideae crops provide insights into root nodulation and disease resistanc.</title>
        <authorList>
            <person name="Jiang F."/>
        </authorList>
    </citation>
    <scope>NUCLEOTIDE SEQUENCE [LARGE SCALE GENOMIC DNA]</scope>
    <source>
        <strain evidence="3">LVBAO_FW01</strain>
        <tissue evidence="3">Leaves</tissue>
    </source>
</reference>
<proteinExistence type="predicted"/>
<feature type="region of interest" description="Disordered" evidence="1">
    <location>
        <begin position="458"/>
        <end position="480"/>
    </location>
</feature>